<proteinExistence type="predicted"/>
<protein>
    <submittedName>
        <fullName evidence="1">Uncharacterized protein</fullName>
    </submittedName>
</protein>
<gene>
    <name evidence="1" type="ORF">E2C01_050849</name>
</gene>
<keyword evidence="2" id="KW-1185">Reference proteome</keyword>
<accession>A0A5B7GHK3</accession>
<evidence type="ECO:0000313" key="1">
    <source>
        <dbReference type="EMBL" id="MPC56883.1"/>
    </source>
</evidence>
<dbReference type="AlphaFoldDB" id="A0A5B7GHK3"/>
<organism evidence="1 2">
    <name type="scientific">Portunus trituberculatus</name>
    <name type="common">Swimming crab</name>
    <name type="synonym">Neptunus trituberculatus</name>
    <dbReference type="NCBI Taxonomy" id="210409"/>
    <lineage>
        <taxon>Eukaryota</taxon>
        <taxon>Metazoa</taxon>
        <taxon>Ecdysozoa</taxon>
        <taxon>Arthropoda</taxon>
        <taxon>Crustacea</taxon>
        <taxon>Multicrustacea</taxon>
        <taxon>Malacostraca</taxon>
        <taxon>Eumalacostraca</taxon>
        <taxon>Eucarida</taxon>
        <taxon>Decapoda</taxon>
        <taxon>Pleocyemata</taxon>
        <taxon>Brachyura</taxon>
        <taxon>Eubrachyura</taxon>
        <taxon>Portunoidea</taxon>
        <taxon>Portunidae</taxon>
        <taxon>Portuninae</taxon>
        <taxon>Portunus</taxon>
    </lineage>
</organism>
<dbReference type="EMBL" id="VSRR010014325">
    <property type="protein sequence ID" value="MPC56883.1"/>
    <property type="molecule type" value="Genomic_DNA"/>
</dbReference>
<reference evidence="1 2" key="1">
    <citation type="submission" date="2019-05" db="EMBL/GenBank/DDBJ databases">
        <title>Another draft genome of Portunus trituberculatus and its Hox gene families provides insights of decapod evolution.</title>
        <authorList>
            <person name="Jeong J.-H."/>
            <person name="Song I."/>
            <person name="Kim S."/>
            <person name="Choi T."/>
            <person name="Kim D."/>
            <person name="Ryu S."/>
            <person name="Kim W."/>
        </authorList>
    </citation>
    <scope>NUCLEOTIDE SEQUENCE [LARGE SCALE GENOMIC DNA]</scope>
    <source>
        <tissue evidence="1">Muscle</tissue>
    </source>
</reference>
<evidence type="ECO:0000313" key="2">
    <source>
        <dbReference type="Proteomes" id="UP000324222"/>
    </source>
</evidence>
<dbReference type="Proteomes" id="UP000324222">
    <property type="component" value="Unassembled WGS sequence"/>
</dbReference>
<comment type="caution">
    <text evidence="1">The sequence shown here is derived from an EMBL/GenBank/DDBJ whole genome shotgun (WGS) entry which is preliminary data.</text>
</comment>
<name>A0A5B7GHK3_PORTR</name>
<sequence>MNMKTRHAPLQYQDAFPYSFRGRQSYPHDLPPACHPCLPALVTTHSLPVLHDASSSAHAIACP</sequence>